<dbReference type="InterPro" id="IPR051056">
    <property type="entry name" value="Glycosyl_Hydrolase_73"/>
</dbReference>
<dbReference type="RefSeq" id="WP_136456979.1">
    <property type="nucleotide sequence ID" value="NZ_SRSF01000001.1"/>
</dbReference>
<dbReference type="GO" id="GO:0004040">
    <property type="term" value="F:amidase activity"/>
    <property type="evidence" value="ECO:0007669"/>
    <property type="project" value="InterPro"/>
</dbReference>
<reference evidence="3 4" key="1">
    <citation type="submission" date="2019-04" db="EMBL/GenBank/DDBJ databases">
        <title>Lewinella litorea sp. nov., isolated from a marine sand.</title>
        <authorList>
            <person name="Yoon J.-H."/>
        </authorList>
    </citation>
    <scope>NUCLEOTIDE SEQUENCE [LARGE SCALE GENOMIC DNA]</scope>
    <source>
        <strain evidence="3 4">HSMS-39</strain>
    </source>
</reference>
<dbReference type="Gene3D" id="1.10.530.10">
    <property type="match status" value="1"/>
</dbReference>
<accession>A0A4S4NPJ6</accession>
<keyword evidence="1" id="KW-0378">Hydrolase</keyword>
<dbReference type="AlphaFoldDB" id="A0A4S4NPJ6"/>
<evidence type="ECO:0000259" key="2">
    <source>
        <dbReference type="SMART" id="SM00047"/>
    </source>
</evidence>
<comment type="caution">
    <text evidence="3">The sequence shown here is derived from an EMBL/GenBank/DDBJ whole genome shotgun (WGS) entry which is preliminary data.</text>
</comment>
<feature type="domain" description="Mannosyl-glycoprotein endo-beta-N-acetylglucosamidase-like" evidence="2">
    <location>
        <begin position="141"/>
        <end position="288"/>
    </location>
</feature>
<dbReference type="Proteomes" id="UP000308528">
    <property type="component" value="Unassembled WGS sequence"/>
</dbReference>
<dbReference type="OrthoDB" id="977752at2"/>
<keyword evidence="4" id="KW-1185">Reference proteome</keyword>
<dbReference type="InterPro" id="IPR002901">
    <property type="entry name" value="MGlyc_endo_b_GlcNAc-like_dom"/>
</dbReference>
<evidence type="ECO:0000256" key="1">
    <source>
        <dbReference type="ARBA" id="ARBA00022801"/>
    </source>
</evidence>
<evidence type="ECO:0000313" key="4">
    <source>
        <dbReference type="Proteomes" id="UP000308528"/>
    </source>
</evidence>
<dbReference type="SMART" id="SM00047">
    <property type="entry name" value="LYZ2"/>
    <property type="match status" value="1"/>
</dbReference>
<name>A0A4S4NPJ6_9BACT</name>
<gene>
    <name evidence="3" type="ORF">E4021_05120</name>
</gene>
<dbReference type="PANTHER" id="PTHR33308">
    <property type="entry name" value="PEPTIDOGLYCAN HYDROLASE FLGJ"/>
    <property type="match status" value="1"/>
</dbReference>
<evidence type="ECO:0000313" key="3">
    <source>
        <dbReference type="EMBL" id="THH41969.1"/>
    </source>
</evidence>
<dbReference type="EMBL" id="SRSF01000001">
    <property type="protein sequence ID" value="THH41969.1"/>
    <property type="molecule type" value="Genomic_DNA"/>
</dbReference>
<proteinExistence type="predicted"/>
<dbReference type="PANTHER" id="PTHR33308:SF9">
    <property type="entry name" value="PEPTIDOGLYCAN HYDROLASE FLGJ"/>
    <property type="match status" value="1"/>
</dbReference>
<protein>
    <recommendedName>
        <fullName evidence="2">Mannosyl-glycoprotein endo-beta-N-acetylglucosamidase-like domain-containing protein</fullName>
    </recommendedName>
</protein>
<dbReference type="Pfam" id="PF01832">
    <property type="entry name" value="Glucosaminidase"/>
    <property type="match status" value="1"/>
</dbReference>
<organism evidence="3 4">
    <name type="scientific">Neolewinella litorea</name>
    <dbReference type="NCBI Taxonomy" id="2562452"/>
    <lineage>
        <taxon>Bacteria</taxon>
        <taxon>Pseudomonadati</taxon>
        <taxon>Bacteroidota</taxon>
        <taxon>Saprospiria</taxon>
        <taxon>Saprospirales</taxon>
        <taxon>Lewinellaceae</taxon>
        <taxon>Neolewinella</taxon>
    </lineage>
</organism>
<sequence>MPAPDSVPHRSPTGQRIRRFLDQALDYGFEIVLLLIILYLCISRGLVVQVDIHEPVQQVSEGRITEAGVGEWFMSLGRRVFSESVRVEEVDHIDDRPETSTTFDDFNSLAPTDDPAPHISNLTLVLSPDYGERKGLPRSVIAAKRKRVSDYIRRHAPAARREMLEYGIPASITLAQALLESNAGDSKLAVNSNNHFGIKCRTKCLGCTCRNYGDDTRYDMFRVFDSVAESFREHSILLNTTRYARLHGYGIDYRKWAHGLKACGYATDKRYAEKLITIIENLGLDRYDIEKV</sequence>